<proteinExistence type="inferred from homology"/>
<evidence type="ECO:0000256" key="1">
    <source>
        <dbReference type="ARBA" id="ARBA00005959"/>
    </source>
</evidence>
<sequence>MSHLNFEHDRILVTGGHGFLGTQLCQTLRDRGVTADRLYAPTHAEVELTDEAQVASMYQRFKPDVIFHLAAEVGGIGANQAHPGRFFYANFAMGIHLIEQARIHGLRKFVHCGTVCAYPENATRPFTEDQFWNSYPAPITAPYGIAKLSLGVMLDGYRREYGLQSCMLIPVNLYGPNDNFDLQTAHVMPALIRKFLHAIERGEDTVSVWGSGKASREFLYVTDAADGLIHTADRVDETTPINLGSGRETPIKELAEIIADATGFKGQITWDHDKPDGQPRRCLSMERAHEQLGWSARVPLEQGVEQTVAWCKANQGDIRGWGRADSPASAKVS</sequence>
<protein>
    <recommendedName>
        <fullName evidence="5">GDP-L-fucose synthase</fullName>
        <ecNumber evidence="5">1.1.1.271</ecNumber>
    </recommendedName>
    <alternativeName>
        <fullName evidence="5">GDP-4-keto-6-deoxy-D-mannose-3,5-epimerase-4-reductase</fullName>
    </alternativeName>
</protein>
<feature type="active site" description="Proton donor/acceptor" evidence="5">
    <location>
        <position position="143"/>
    </location>
</feature>
<feature type="domain" description="NAD-dependent epimerase/dehydratase" evidence="6">
    <location>
        <begin position="11"/>
        <end position="244"/>
    </location>
</feature>
<feature type="binding site" evidence="5">
    <location>
        <position position="147"/>
    </location>
    <ligand>
        <name>NADP(+)</name>
        <dbReference type="ChEBI" id="CHEBI:58349"/>
    </ligand>
</feature>
<dbReference type="GO" id="GO:0050577">
    <property type="term" value="F:GDP-L-fucose synthase activity"/>
    <property type="evidence" value="ECO:0007669"/>
    <property type="project" value="UniProtKB-UniRule"/>
</dbReference>
<comment type="similarity">
    <text evidence="1 5">Belongs to the NAD(P)-dependent epimerase/dehydratase family. Fucose synthase subfamily.</text>
</comment>
<dbReference type="InterPro" id="IPR028614">
    <property type="entry name" value="GDP_fucose/colitose_synth"/>
</dbReference>
<feature type="binding site" evidence="5">
    <location>
        <position position="194"/>
    </location>
    <ligand>
        <name>substrate</name>
    </ligand>
</feature>
<keyword evidence="8" id="KW-1185">Reference proteome</keyword>
<organism evidence="7 8">
    <name type="scientific">Algisphaera agarilytica</name>
    <dbReference type="NCBI Taxonomy" id="1385975"/>
    <lineage>
        <taxon>Bacteria</taxon>
        <taxon>Pseudomonadati</taxon>
        <taxon>Planctomycetota</taxon>
        <taxon>Phycisphaerae</taxon>
        <taxon>Phycisphaerales</taxon>
        <taxon>Phycisphaeraceae</taxon>
        <taxon>Algisphaera</taxon>
    </lineage>
</organism>
<feature type="binding site" evidence="5">
    <location>
        <position position="209"/>
    </location>
    <ligand>
        <name>substrate</name>
    </ligand>
</feature>
<evidence type="ECO:0000256" key="5">
    <source>
        <dbReference type="HAMAP-Rule" id="MF_00956"/>
    </source>
</evidence>
<feature type="binding site" evidence="5">
    <location>
        <position position="276"/>
    </location>
    <ligand>
        <name>substrate</name>
    </ligand>
</feature>
<keyword evidence="3 5" id="KW-0560">Oxidoreductase</keyword>
<reference evidence="7 8" key="1">
    <citation type="submission" date="2020-08" db="EMBL/GenBank/DDBJ databases">
        <title>Genomic Encyclopedia of Type Strains, Phase IV (KMG-IV): sequencing the most valuable type-strain genomes for metagenomic binning, comparative biology and taxonomic classification.</title>
        <authorList>
            <person name="Goeker M."/>
        </authorList>
    </citation>
    <scope>NUCLEOTIDE SEQUENCE [LARGE SCALE GENOMIC DNA]</scope>
    <source>
        <strain evidence="7 8">DSM 103725</strain>
    </source>
</reference>
<dbReference type="Gene3D" id="3.40.50.720">
    <property type="entry name" value="NAD(P)-binding Rossmann-like Domain"/>
    <property type="match status" value="1"/>
</dbReference>
<feature type="site" description="Important for catalytic activity" evidence="5">
    <location>
        <position position="116"/>
    </location>
</feature>
<accession>A0A7X0H7Q0</accession>
<feature type="binding site" evidence="5">
    <location>
        <position position="186"/>
    </location>
    <ligand>
        <name>NADP(+)</name>
        <dbReference type="ChEBI" id="CHEBI:58349"/>
    </ligand>
</feature>
<keyword evidence="5" id="KW-0511">Multifunctional enzyme</keyword>
<dbReference type="GO" id="GO:0070401">
    <property type="term" value="F:NADP+ binding"/>
    <property type="evidence" value="ECO:0007669"/>
    <property type="project" value="UniProtKB-UniRule"/>
</dbReference>
<dbReference type="InterPro" id="IPR001509">
    <property type="entry name" value="Epimerase_deHydtase"/>
</dbReference>
<dbReference type="HAMAP" id="MF_00956">
    <property type="entry name" value="GDP_fucose_synth"/>
    <property type="match status" value="1"/>
</dbReference>
<dbReference type="SUPFAM" id="SSF51735">
    <property type="entry name" value="NAD(P)-binding Rossmann-fold domains"/>
    <property type="match status" value="1"/>
</dbReference>
<dbReference type="Proteomes" id="UP000541810">
    <property type="component" value="Unassembled WGS sequence"/>
</dbReference>
<dbReference type="Pfam" id="PF01370">
    <property type="entry name" value="Epimerase"/>
    <property type="match status" value="1"/>
</dbReference>
<dbReference type="InterPro" id="IPR036291">
    <property type="entry name" value="NAD(P)-bd_dom_sf"/>
</dbReference>
<comment type="caution">
    <text evidence="5">Lacks conserved residue(s) required for the propagation of feature annotation.</text>
</comment>
<dbReference type="UniPathway" id="UPA00128">
    <property type="reaction ID" value="UER00191"/>
</dbReference>
<keyword evidence="4 5" id="KW-0413">Isomerase</keyword>
<evidence type="ECO:0000259" key="6">
    <source>
        <dbReference type="Pfam" id="PF01370"/>
    </source>
</evidence>
<feature type="binding site" evidence="5">
    <location>
        <position position="216"/>
    </location>
    <ligand>
        <name>substrate</name>
    </ligand>
</feature>
<keyword evidence="2 5" id="KW-0521">NADP</keyword>
<name>A0A7X0H7Q0_9BACT</name>
<feature type="binding site" evidence="5">
    <location>
        <begin position="15"/>
        <end position="21"/>
    </location>
    <ligand>
        <name>NADP(+)</name>
        <dbReference type="ChEBI" id="CHEBI:58349"/>
    </ligand>
</feature>
<dbReference type="PANTHER" id="PTHR43238:SF1">
    <property type="entry name" value="GDP-L-FUCOSE SYNTHASE"/>
    <property type="match status" value="1"/>
</dbReference>
<dbReference type="GO" id="GO:0016853">
    <property type="term" value="F:isomerase activity"/>
    <property type="evidence" value="ECO:0007669"/>
    <property type="project" value="UniProtKB-KW"/>
</dbReference>
<dbReference type="AlphaFoldDB" id="A0A7X0H7Q0"/>
<evidence type="ECO:0000256" key="2">
    <source>
        <dbReference type="ARBA" id="ARBA00022857"/>
    </source>
</evidence>
<dbReference type="RefSeq" id="WP_184678275.1">
    <property type="nucleotide sequence ID" value="NZ_JACHGY010000001.1"/>
</dbReference>
<feature type="site" description="Important for catalytic activity" evidence="5">
    <location>
        <position position="114"/>
    </location>
</feature>
<dbReference type="GO" id="GO:0042351">
    <property type="term" value="P:'de novo' GDP-L-fucose biosynthetic process"/>
    <property type="evidence" value="ECO:0007669"/>
    <property type="project" value="UniProtKB-UniRule"/>
</dbReference>
<evidence type="ECO:0000256" key="3">
    <source>
        <dbReference type="ARBA" id="ARBA00023002"/>
    </source>
</evidence>
<evidence type="ECO:0000313" key="7">
    <source>
        <dbReference type="EMBL" id="MBB6430781.1"/>
    </source>
</evidence>
<dbReference type="PANTHER" id="PTHR43238">
    <property type="entry name" value="GDP-L-FUCOSE SYNTHASE"/>
    <property type="match status" value="1"/>
</dbReference>
<comment type="pathway">
    <text evidence="5">Nucleotide-sugar biosynthesis; GDP-L-fucose biosynthesis via de novo pathway; GDP-L-fucose from GDP-alpha-D-mannose: step 2/2.</text>
</comment>
<evidence type="ECO:0000256" key="4">
    <source>
        <dbReference type="ARBA" id="ARBA00023235"/>
    </source>
</evidence>
<comment type="caution">
    <text evidence="7">The sequence shown here is derived from an EMBL/GenBank/DDBJ whole genome shotgun (WGS) entry which is preliminary data.</text>
</comment>
<feature type="binding site" evidence="5">
    <location>
        <begin position="170"/>
        <end position="173"/>
    </location>
    <ligand>
        <name>NADP(+)</name>
        <dbReference type="ChEBI" id="CHEBI:58349"/>
    </ligand>
</feature>
<evidence type="ECO:0000313" key="8">
    <source>
        <dbReference type="Proteomes" id="UP000541810"/>
    </source>
</evidence>
<comment type="function">
    <text evidence="5">Catalyzes the two-step NADP-dependent conversion of GDP-4-dehydro-6-deoxy-D-mannose to GDP-fucose, involving an epimerase and a reductase reaction.</text>
</comment>
<comment type="catalytic activity">
    <reaction evidence="5">
        <text>GDP-beta-L-fucose + NADP(+) = GDP-4-dehydro-alpha-D-rhamnose + NADPH + H(+)</text>
        <dbReference type="Rhea" id="RHEA:18885"/>
        <dbReference type="ChEBI" id="CHEBI:15378"/>
        <dbReference type="ChEBI" id="CHEBI:57273"/>
        <dbReference type="ChEBI" id="CHEBI:57783"/>
        <dbReference type="ChEBI" id="CHEBI:57964"/>
        <dbReference type="ChEBI" id="CHEBI:58349"/>
        <dbReference type="EC" id="1.1.1.271"/>
    </reaction>
</comment>
<dbReference type="EMBL" id="JACHGY010000001">
    <property type="protein sequence ID" value="MBB6430781.1"/>
    <property type="molecule type" value="Genomic_DNA"/>
</dbReference>
<dbReference type="Gene3D" id="3.90.25.10">
    <property type="entry name" value="UDP-galactose 4-epimerase, domain 1"/>
    <property type="match status" value="1"/>
</dbReference>
<dbReference type="CDD" id="cd05239">
    <property type="entry name" value="GDP_FS_SDR_e"/>
    <property type="match status" value="1"/>
</dbReference>
<gene>
    <name evidence="5" type="primary">fcl</name>
    <name evidence="7" type="ORF">HNQ40_002587</name>
</gene>
<dbReference type="EC" id="1.1.1.271" evidence="5"/>